<accession>A0A077LY63</accession>
<feature type="region of interest" description="Disordered" evidence="1">
    <location>
        <begin position="32"/>
        <end position="86"/>
    </location>
</feature>
<feature type="signal peptide" evidence="2">
    <location>
        <begin position="1"/>
        <end position="29"/>
    </location>
</feature>
<feature type="compositionally biased region" description="Low complexity" evidence="1">
    <location>
        <begin position="32"/>
        <end position="74"/>
    </location>
</feature>
<comment type="caution">
    <text evidence="4">The sequence shown here is derived from an EMBL/GenBank/DDBJ whole genome shotgun (WGS) entry which is preliminary data.</text>
</comment>
<feature type="chain" id="PRO_5001720738" description="DUF4232 domain-containing protein" evidence="2">
    <location>
        <begin position="30"/>
        <end position="222"/>
    </location>
</feature>
<proteinExistence type="predicted"/>
<keyword evidence="2" id="KW-0732">Signal</keyword>
<gene>
    <name evidence="4" type="ORF">BN12_3070005</name>
</gene>
<organism evidence="4 5">
    <name type="scientific">Nostocoides japonicum T1-X7</name>
    <dbReference type="NCBI Taxonomy" id="1194083"/>
    <lineage>
        <taxon>Bacteria</taxon>
        <taxon>Bacillati</taxon>
        <taxon>Actinomycetota</taxon>
        <taxon>Actinomycetes</taxon>
        <taxon>Micrococcales</taxon>
        <taxon>Intrasporangiaceae</taxon>
        <taxon>Nostocoides</taxon>
    </lineage>
</organism>
<keyword evidence="5" id="KW-1185">Reference proteome</keyword>
<protein>
    <recommendedName>
        <fullName evidence="3">DUF4232 domain-containing protein</fullName>
    </recommendedName>
</protein>
<evidence type="ECO:0000313" key="4">
    <source>
        <dbReference type="EMBL" id="CCH78601.1"/>
    </source>
</evidence>
<feature type="domain" description="DUF4232" evidence="3">
    <location>
        <begin position="89"/>
        <end position="220"/>
    </location>
</feature>
<dbReference type="AlphaFoldDB" id="A0A077LY63"/>
<evidence type="ECO:0000256" key="1">
    <source>
        <dbReference type="SAM" id="MobiDB-lite"/>
    </source>
</evidence>
<dbReference type="OrthoDB" id="3268346at2"/>
<reference evidence="4 5" key="1">
    <citation type="journal article" date="2013" name="ISME J.">
        <title>A metabolic model for members of the genus Tetrasphaera involved in enhanced biological phosphorus removal.</title>
        <authorList>
            <person name="Kristiansen R."/>
            <person name="Nguyen H.T.T."/>
            <person name="Saunders A.M."/>
            <person name="Nielsen J.L."/>
            <person name="Wimmer R."/>
            <person name="Le V.Q."/>
            <person name="McIlroy S.J."/>
            <person name="Petrovski S."/>
            <person name="Seviour R.J."/>
            <person name="Calteau A."/>
            <person name="Nielsen K.L."/>
            <person name="Nielsen P.H."/>
        </authorList>
    </citation>
    <scope>NUCLEOTIDE SEQUENCE [LARGE SCALE GENOMIC DNA]</scope>
    <source>
        <strain evidence="4 5">T1-X7</strain>
    </source>
</reference>
<dbReference type="Pfam" id="PF14016">
    <property type="entry name" value="DUF4232"/>
    <property type="match status" value="1"/>
</dbReference>
<dbReference type="PROSITE" id="PS51257">
    <property type="entry name" value="PROKAR_LIPOPROTEIN"/>
    <property type="match status" value="1"/>
</dbReference>
<dbReference type="Proteomes" id="UP000035721">
    <property type="component" value="Unassembled WGS sequence"/>
</dbReference>
<evidence type="ECO:0000259" key="3">
    <source>
        <dbReference type="Pfam" id="PF14016"/>
    </source>
</evidence>
<dbReference type="EMBL" id="CAJB01000232">
    <property type="protein sequence ID" value="CCH78601.1"/>
    <property type="molecule type" value="Genomic_DNA"/>
</dbReference>
<dbReference type="InterPro" id="IPR025326">
    <property type="entry name" value="DUF4232"/>
</dbReference>
<dbReference type="RefSeq" id="WP_048555491.1">
    <property type="nucleotide sequence ID" value="NZ_HF570958.1"/>
</dbReference>
<dbReference type="STRING" id="1194083.BN12_3070005"/>
<evidence type="ECO:0000313" key="5">
    <source>
        <dbReference type="Proteomes" id="UP000035721"/>
    </source>
</evidence>
<name>A0A077LY63_9MICO</name>
<sequence>MSTPRSHLSSLARRSLTLGAVLAAGSVVAAGCSSGSDDVAGSQTSATSSPSAAGPSPSTTSTTTGTPGSSATSSGGSGASGTGTTAHACTSSDVTLAVKPAGAAAGHVLDDLVATTRTGHSCTLRGYPGVSLVATPTGAPIGHPAVRVRTTVTTVSLGPGQSATSAIQLAQAANYGDRCTQRKATGLAVYLPDQRDRLFVAASATACAETSIELLQVKPFAR</sequence>
<evidence type="ECO:0000256" key="2">
    <source>
        <dbReference type="SAM" id="SignalP"/>
    </source>
</evidence>